<proteinExistence type="predicted"/>
<evidence type="ECO:0000313" key="4">
    <source>
        <dbReference type="Proteomes" id="UP000433883"/>
    </source>
</evidence>
<accession>A0A8H3YIG0</accession>
<protein>
    <submittedName>
        <fullName evidence="3">Uncharacterized protein</fullName>
    </submittedName>
</protein>
<feature type="coiled-coil region" evidence="1">
    <location>
        <begin position="94"/>
        <end position="142"/>
    </location>
</feature>
<dbReference type="AlphaFoldDB" id="A0A8H3YIG0"/>
<reference evidence="3 4" key="1">
    <citation type="submission" date="2019-11" db="EMBL/GenBank/DDBJ databases">
        <title>Venturia inaequalis Genome Resource.</title>
        <authorList>
            <person name="Lichtner F.J."/>
        </authorList>
    </citation>
    <scope>NUCLEOTIDE SEQUENCE [LARGE SCALE GENOMIC DNA]</scope>
    <source>
        <strain evidence="3">Bline_iso_100314</strain>
    </source>
</reference>
<evidence type="ECO:0000256" key="1">
    <source>
        <dbReference type="SAM" id="Coils"/>
    </source>
</evidence>
<feature type="compositionally biased region" description="Acidic residues" evidence="2">
    <location>
        <begin position="31"/>
        <end position="54"/>
    </location>
</feature>
<dbReference type="EMBL" id="WNWQ01001486">
    <property type="protein sequence ID" value="KAE9961494.1"/>
    <property type="molecule type" value="Genomic_DNA"/>
</dbReference>
<comment type="caution">
    <text evidence="3">The sequence shown here is derived from an EMBL/GenBank/DDBJ whole genome shotgun (WGS) entry which is preliminary data.</text>
</comment>
<organism evidence="3 4">
    <name type="scientific">Venturia inaequalis</name>
    <name type="common">Apple scab fungus</name>
    <dbReference type="NCBI Taxonomy" id="5025"/>
    <lineage>
        <taxon>Eukaryota</taxon>
        <taxon>Fungi</taxon>
        <taxon>Dikarya</taxon>
        <taxon>Ascomycota</taxon>
        <taxon>Pezizomycotina</taxon>
        <taxon>Dothideomycetes</taxon>
        <taxon>Pleosporomycetidae</taxon>
        <taxon>Venturiales</taxon>
        <taxon>Venturiaceae</taxon>
        <taxon>Venturia</taxon>
    </lineage>
</organism>
<dbReference type="Proteomes" id="UP000433883">
    <property type="component" value="Unassembled WGS sequence"/>
</dbReference>
<feature type="compositionally biased region" description="Basic residues" evidence="2">
    <location>
        <begin position="9"/>
        <end position="19"/>
    </location>
</feature>
<keyword evidence="1" id="KW-0175">Coiled coil</keyword>
<feature type="region of interest" description="Disordered" evidence="2">
    <location>
        <begin position="1"/>
        <end position="68"/>
    </location>
</feature>
<gene>
    <name evidence="3" type="ORF">BLS_001922</name>
</gene>
<evidence type="ECO:0000256" key="2">
    <source>
        <dbReference type="SAM" id="MobiDB-lite"/>
    </source>
</evidence>
<sequence>MKGSGSFKVVKKDRGRGRQKATSSCYRDVYDVPDSDSDDDDDEDEDEDEDDDDDNKTSAPALRRPETTGVWYSKTDAKFTYRNTAAGATFGVPRKSLNERNKELVKENAALKAENTLLAAAAKKWKRKLFELKALYKAEEDDDGKEFV</sequence>
<name>A0A8H3YIG0_VENIN</name>
<evidence type="ECO:0000313" key="3">
    <source>
        <dbReference type="EMBL" id="KAE9961494.1"/>
    </source>
</evidence>